<feature type="compositionally biased region" description="Basic and acidic residues" evidence="7">
    <location>
        <begin position="68"/>
        <end position="109"/>
    </location>
</feature>
<dbReference type="Proteomes" id="UP001642484">
    <property type="component" value="Unassembled WGS sequence"/>
</dbReference>
<feature type="domain" description="CS" evidence="8">
    <location>
        <begin position="153"/>
        <end position="242"/>
    </location>
</feature>
<keyword evidence="10" id="KW-1185">Reference proteome</keyword>
<accession>A0ABP0J4T8</accession>
<dbReference type="EMBL" id="CAXAMN010004447">
    <property type="protein sequence ID" value="CAK9009373.1"/>
    <property type="molecule type" value="Genomic_DNA"/>
</dbReference>
<organism evidence="9 10">
    <name type="scientific">Durusdinium trenchii</name>
    <dbReference type="NCBI Taxonomy" id="1381693"/>
    <lineage>
        <taxon>Eukaryota</taxon>
        <taxon>Sar</taxon>
        <taxon>Alveolata</taxon>
        <taxon>Dinophyceae</taxon>
        <taxon>Suessiales</taxon>
        <taxon>Symbiodiniaceae</taxon>
        <taxon>Durusdinium</taxon>
    </lineage>
</organism>
<dbReference type="InterPro" id="IPR025934">
    <property type="entry name" value="NudC_N_dom"/>
</dbReference>
<gene>
    <name evidence="9" type="ORF">CCMP2556_LOCUS9633</name>
</gene>
<dbReference type="InterPro" id="IPR008978">
    <property type="entry name" value="HSP20-like_chaperone"/>
</dbReference>
<dbReference type="CDD" id="cd06467">
    <property type="entry name" value="p23_NUDC_like"/>
    <property type="match status" value="1"/>
</dbReference>
<feature type="region of interest" description="Disordered" evidence="7">
    <location>
        <begin position="65"/>
        <end position="157"/>
    </location>
</feature>
<dbReference type="PANTHER" id="PTHR12356:SF3">
    <property type="entry name" value="NUCLEAR MIGRATION PROTEIN NUDC"/>
    <property type="match status" value="1"/>
</dbReference>
<dbReference type="PROSITE" id="PS51203">
    <property type="entry name" value="CS"/>
    <property type="match status" value="1"/>
</dbReference>
<evidence type="ECO:0000256" key="7">
    <source>
        <dbReference type="SAM" id="MobiDB-lite"/>
    </source>
</evidence>
<evidence type="ECO:0000256" key="4">
    <source>
        <dbReference type="ARBA" id="ARBA00022490"/>
    </source>
</evidence>
<sequence length="324" mass="36963">MAEGSDERFDGVLLNIAQQSGSIDSILDAFFGFLQRKTDFFTGAQDEQAAEQMVLKYYKKHWKVGQKKRQEQQERNRAADEERKRKAEEKKQKDEAEYRKRMEEAEKRKAAPQIEEVTDEEASKIKASKEKDDEEANDEDKEDKEPPPLGNGGTTDKYTWTQTLSTLEVFVHVPPGVKAKEIVCDIGGDTLKLGVKGAPLILNGKMHSKVKPDDCMWTLIDNKTVQITLEKFDNMKWWNCLMEGDPGIDTKKIVPENSKLSDLDGETRMTVEKMMYDQRQKSLGKPTSDQEKQHELLEKFKAVHPEMDFSKAKINYGGGGGFNM</sequence>
<evidence type="ECO:0000256" key="1">
    <source>
        <dbReference type="ARBA" id="ARBA00004496"/>
    </source>
</evidence>
<protein>
    <recommendedName>
        <fullName evidence="3">Nuclear migration protein nudC</fullName>
    </recommendedName>
    <alternativeName>
        <fullName evidence="6">Nuclear distribution protein C homolog</fullName>
    </alternativeName>
</protein>
<keyword evidence="5" id="KW-0597">Phosphoprotein</keyword>
<reference evidence="9 10" key="1">
    <citation type="submission" date="2024-02" db="EMBL/GenBank/DDBJ databases">
        <authorList>
            <person name="Chen Y."/>
            <person name="Shah S."/>
            <person name="Dougan E. K."/>
            <person name="Thang M."/>
            <person name="Chan C."/>
        </authorList>
    </citation>
    <scope>NUCLEOTIDE SEQUENCE [LARGE SCALE GENOMIC DNA]</scope>
</reference>
<feature type="compositionally biased region" description="Acidic residues" evidence="7">
    <location>
        <begin position="132"/>
        <end position="142"/>
    </location>
</feature>
<dbReference type="Pfam" id="PF04969">
    <property type="entry name" value="CS"/>
    <property type="match status" value="1"/>
</dbReference>
<keyword evidence="4" id="KW-0963">Cytoplasm</keyword>
<dbReference type="Pfam" id="PF14050">
    <property type="entry name" value="Nudc_N"/>
    <property type="match status" value="1"/>
</dbReference>
<comment type="similarity">
    <text evidence="2">Belongs to the nudC family.</text>
</comment>
<proteinExistence type="inferred from homology"/>
<dbReference type="Gene3D" id="2.60.40.790">
    <property type="match status" value="1"/>
</dbReference>
<dbReference type="InterPro" id="IPR007052">
    <property type="entry name" value="CS_dom"/>
</dbReference>
<feature type="compositionally biased region" description="Basic and acidic residues" evidence="7">
    <location>
        <begin position="121"/>
        <end position="131"/>
    </location>
</feature>
<name>A0ABP0J4T8_9DINO</name>
<evidence type="ECO:0000256" key="6">
    <source>
        <dbReference type="ARBA" id="ARBA00030427"/>
    </source>
</evidence>
<dbReference type="InterPro" id="IPR037898">
    <property type="entry name" value="NudC_fam"/>
</dbReference>
<evidence type="ECO:0000256" key="3">
    <source>
        <dbReference type="ARBA" id="ARBA00017641"/>
    </source>
</evidence>
<evidence type="ECO:0000256" key="5">
    <source>
        <dbReference type="ARBA" id="ARBA00022553"/>
    </source>
</evidence>
<evidence type="ECO:0000259" key="8">
    <source>
        <dbReference type="PROSITE" id="PS51203"/>
    </source>
</evidence>
<comment type="subcellular location">
    <subcellularLocation>
        <location evidence="1">Cytoplasm</location>
    </subcellularLocation>
</comment>
<evidence type="ECO:0000256" key="2">
    <source>
        <dbReference type="ARBA" id="ARBA00010513"/>
    </source>
</evidence>
<evidence type="ECO:0000313" key="9">
    <source>
        <dbReference type="EMBL" id="CAK9009373.1"/>
    </source>
</evidence>
<evidence type="ECO:0000313" key="10">
    <source>
        <dbReference type="Proteomes" id="UP001642484"/>
    </source>
</evidence>
<comment type="caution">
    <text evidence="9">The sequence shown here is derived from an EMBL/GenBank/DDBJ whole genome shotgun (WGS) entry which is preliminary data.</text>
</comment>
<dbReference type="SUPFAM" id="SSF49764">
    <property type="entry name" value="HSP20-like chaperones"/>
    <property type="match status" value="1"/>
</dbReference>
<dbReference type="PANTHER" id="PTHR12356">
    <property type="entry name" value="NUCLEAR MOVEMENT PROTEIN NUDC"/>
    <property type="match status" value="1"/>
</dbReference>